<dbReference type="AlphaFoldDB" id="A0A0D6ELD5"/>
<dbReference type="OrthoDB" id="2017405at2759"/>
<organism evidence="2 3">
    <name type="scientific">Sporidiobolus salmonicolor</name>
    <name type="common">Yeast-like fungus</name>
    <name type="synonym">Sporobolomyces salmonicolor</name>
    <dbReference type="NCBI Taxonomy" id="5005"/>
    <lineage>
        <taxon>Eukaryota</taxon>
        <taxon>Fungi</taxon>
        <taxon>Dikarya</taxon>
        <taxon>Basidiomycota</taxon>
        <taxon>Pucciniomycotina</taxon>
        <taxon>Microbotryomycetes</taxon>
        <taxon>Sporidiobolales</taxon>
        <taxon>Sporidiobolaceae</taxon>
        <taxon>Sporobolomyces</taxon>
    </lineage>
</organism>
<feature type="non-terminal residue" evidence="2">
    <location>
        <position position="1"/>
    </location>
</feature>
<dbReference type="PANTHER" id="PTHR28052:SF1">
    <property type="entry name" value="UPF0545 PROTEIN C22ORF39"/>
    <property type="match status" value="1"/>
</dbReference>
<dbReference type="Pfam" id="PF11326">
    <property type="entry name" value="PANTS-like"/>
    <property type="match status" value="1"/>
</dbReference>
<evidence type="ECO:0000313" key="2">
    <source>
        <dbReference type="EMBL" id="CEQ40701.1"/>
    </source>
</evidence>
<gene>
    <name evidence="2" type="primary">SPOSA6832_02355</name>
</gene>
<dbReference type="PANTHER" id="PTHR28052">
    <property type="entry name" value="UPF0545 PROTEIN C22ORF39"/>
    <property type="match status" value="1"/>
</dbReference>
<evidence type="ECO:0000256" key="1">
    <source>
        <dbReference type="SAM" id="MobiDB-lite"/>
    </source>
</evidence>
<dbReference type="InterPro" id="IPR021475">
    <property type="entry name" value="Pants/Emi1-like"/>
</dbReference>
<protein>
    <submittedName>
        <fullName evidence="2">SPOSA6832_02355-mRNA-1:cds</fullName>
    </submittedName>
</protein>
<feature type="compositionally biased region" description="Low complexity" evidence="1">
    <location>
        <begin position="1"/>
        <end position="27"/>
    </location>
</feature>
<dbReference type="Proteomes" id="UP000243876">
    <property type="component" value="Unassembled WGS sequence"/>
</dbReference>
<accession>A0A0D6ELD5</accession>
<name>A0A0D6ELD5_SPOSA</name>
<evidence type="ECO:0000313" key="3">
    <source>
        <dbReference type="Proteomes" id="UP000243876"/>
    </source>
</evidence>
<proteinExistence type="predicted"/>
<keyword evidence="3" id="KW-1185">Reference proteome</keyword>
<reference evidence="3" key="1">
    <citation type="submission" date="2015-02" db="EMBL/GenBank/DDBJ databases">
        <authorList>
            <person name="Gon?alves P."/>
        </authorList>
    </citation>
    <scope>NUCLEOTIDE SEQUENCE [LARGE SCALE GENOMIC DNA]</scope>
</reference>
<dbReference type="EMBL" id="CENE01000008">
    <property type="protein sequence ID" value="CEQ40701.1"/>
    <property type="molecule type" value="Genomic_DNA"/>
</dbReference>
<sequence length="106" mass="11999">MFGFGSKSAPASSSAPEQAPPAASEPPVKSVYRHGVPRDCSPKFEDFKFCMSVKGLSEQKREEVWVKRRAEWWARRREGRSSEDVWEARRNVYEDPAKDKQPAAAA</sequence>
<feature type="region of interest" description="Disordered" evidence="1">
    <location>
        <begin position="1"/>
        <end position="35"/>
    </location>
</feature>